<evidence type="ECO:0000313" key="12">
    <source>
        <dbReference type="Proteomes" id="UP000030143"/>
    </source>
</evidence>
<organism evidence="11 12">
    <name type="scientific">Penicillium expansum</name>
    <name type="common">Blue mold rot fungus</name>
    <dbReference type="NCBI Taxonomy" id="27334"/>
    <lineage>
        <taxon>Eukaryota</taxon>
        <taxon>Fungi</taxon>
        <taxon>Dikarya</taxon>
        <taxon>Ascomycota</taxon>
        <taxon>Pezizomycotina</taxon>
        <taxon>Eurotiomycetes</taxon>
        <taxon>Eurotiomycetidae</taxon>
        <taxon>Eurotiales</taxon>
        <taxon>Aspergillaceae</taxon>
        <taxon>Penicillium</taxon>
    </lineage>
</organism>
<proteinExistence type="inferred from homology"/>
<dbReference type="EMBL" id="JQFZ01000316">
    <property type="protein sequence ID" value="KGO50932.1"/>
    <property type="molecule type" value="Genomic_DNA"/>
</dbReference>
<evidence type="ECO:0000256" key="3">
    <source>
        <dbReference type="ARBA" id="ARBA00022723"/>
    </source>
</evidence>
<dbReference type="CDD" id="cd12148">
    <property type="entry name" value="fungal_TF_MHR"/>
    <property type="match status" value="1"/>
</dbReference>
<dbReference type="PANTHER" id="PTHR31313:SF86">
    <property type="entry name" value="ZN(2)-C6 FUNGAL-TYPE DOMAIN-CONTAINING PROTEIN"/>
    <property type="match status" value="1"/>
</dbReference>
<dbReference type="GO" id="GO:0008270">
    <property type="term" value="F:zinc ion binding"/>
    <property type="evidence" value="ECO:0007669"/>
    <property type="project" value="InterPro"/>
</dbReference>
<evidence type="ECO:0000256" key="9">
    <source>
        <dbReference type="SAM" id="MobiDB-lite"/>
    </source>
</evidence>
<comment type="caution">
    <text evidence="11">The sequence shown here is derived from an EMBL/GenBank/DDBJ whole genome shotgun (WGS) entry which is preliminary data.</text>
</comment>
<dbReference type="PANTHER" id="PTHR31313">
    <property type="entry name" value="TY1 ENHANCER ACTIVATOR"/>
    <property type="match status" value="1"/>
</dbReference>
<dbReference type="AlphaFoldDB" id="A0A0A2I4R7"/>
<evidence type="ECO:0000256" key="7">
    <source>
        <dbReference type="ARBA" id="ARBA00023163"/>
    </source>
</evidence>
<dbReference type="RefSeq" id="XP_016593963.1">
    <property type="nucleotide sequence ID" value="XM_016746859.1"/>
</dbReference>
<dbReference type="GO" id="GO:0006351">
    <property type="term" value="P:DNA-templated transcription"/>
    <property type="evidence" value="ECO:0007669"/>
    <property type="project" value="InterPro"/>
</dbReference>
<feature type="region of interest" description="Disordered" evidence="9">
    <location>
        <begin position="249"/>
        <end position="318"/>
    </location>
</feature>
<dbReference type="InterPro" id="IPR051615">
    <property type="entry name" value="Transcr_Regulatory_Elem"/>
</dbReference>
<dbReference type="GO" id="GO:0016592">
    <property type="term" value="C:mediator complex"/>
    <property type="evidence" value="ECO:0007669"/>
    <property type="project" value="InterPro"/>
</dbReference>
<evidence type="ECO:0000256" key="6">
    <source>
        <dbReference type="ARBA" id="ARBA00023125"/>
    </source>
</evidence>
<feature type="region of interest" description="Disordered" evidence="9">
    <location>
        <begin position="57"/>
        <end position="80"/>
    </location>
</feature>
<comment type="subcellular location">
    <subcellularLocation>
        <location evidence="1">Nucleus</location>
    </subcellularLocation>
</comment>
<protein>
    <submittedName>
        <fullName evidence="11">Mediator complex, subunit Med10</fullName>
    </submittedName>
</protein>
<name>A0A0A2I4R7_PENEN</name>
<reference evidence="11 12" key="1">
    <citation type="journal article" date="2015" name="Mol. Plant Microbe Interact.">
        <title>Genome, transcriptome, and functional analyses of Penicillium expansum provide new insights into secondary metabolism and pathogenicity.</title>
        <authorList>
            <person name="Ballester A.R."/>
            <person name="Marcet-Houben M."/>
            <person name="Levin E."/>
            <person name="Sela N."/>
            <person name="Selma-Lazaro C."/>
            <person name="Carmona L."/>
            <person name="Wisniewski M."/>
            <person name="Droby S."/>
            <person name="Gonzalez-Candelas L."/>
            <person name="Gabaldon T."/>
        </authorList>
    </citation>
    <scope>NUCLEOTIDE SEQUENCE [LARGE SCALE GENOMIC DNA]</scope>
    <source>
        <strain evidence="11 12">MD-8</strain>
    </source>
</reference>
<comment type="similarity">
    <text evidence="2">Belongs to the Mediator complex subunit 10 family.</text>
</comment>
<keyword evidence="4" id="KW-0862">Zinc</keyword>
<feature type="domain" description="Xylanolytic transcriptional activator regulatory" evidence="10">
    <location>
        <begin position="488"/>
        <end position="563"/>
    </location>
</feature>
<evidence type="ECO:0000256" key="4">
    <source>
        <dbReference type="ARBA" id="ARBA00022833"/>
    </source>
</evidence>
<sequence length="860" mass="96700">MAPVTLKTVDDDLKDVIQHLFEIQSAVHGYLGPETQHELVRKIKNLTVALSTLSTHTQLPPTQENQPDTNTDPSNPSLASIQLPPEIIDYVDSARNPDIYTREFVELVQRGNQDLRGKREAFASFRDVLAREMRSAMPECRGEVDRVVAATGGVVDRPDGVAGDAATMTMFDAARHVRPLKLWLTSLNEYPEVQWMELISEQEFPDLMNHNANSKEPIGGSVPTNHRIAELEQENEILRRKCAQLRGNNTTSAGRIQSEPEHSVTSESTPRTPRTPLPFSRIAGIGLSRNDSPSTSTRDASHPEVPENDRRNTSLYHGPTSTVYDYTSPNHSEQNRLGQWNEEGTRHFLFSQTARQRQLEPLNLAAGKLDFDGIDPEIGMHLLSIYWSRQLYTAQIIYRPAFMRDMACGGPYFSKLLLNAIFFVVSKHCDRPELRSDPNDITTAGWKFRQRFTYLLRDCFDKSEITTLQALLIMSNALFSRCDERSLSWLYAGNAFNMFIDLGLHVLPSVDSIPAEELEIRKRVLWGAYLIDKIQCLFQGRPPLLNRVNLRASLDFLDDYDELEPFQDITYMAIKPRGVVPSLNVSLLTNLCDLTTIVERVLREIYSESRESSIVHRANISEEIKSQLKTWRQNLPLRLDYLSFPDQAVLLPQSACLLALFNVLIILVHRPLIIGHDGVINSTTAHESVNACTAAANQIVQILHDYSQHFSLSSAPYMLSYATYISATIHARIVAQKGSNSTVFQSLLLCRNILVEHTRLYSAAEKARENLDKLITHLGISATDENLRTGSSGGSENTFPSEHMLVDESMNVARESGVADRALEFGSSLLNLELSDLDLEAIAQGFQVDVESHSFWNSLV</sequence>
<dbReference type="InterPro" id="IPR007219">
    <property type="entry name" value="XnlR_reg_dom"/>
</dbReference>
<feature type="compositionally biased region" description="Polar residues" evidence="9">
    <location>
        <begin position="289"/>
        <end position="298"/>
    </location>
</feature>
<dbReference type="GeneID" id="27682279"/>
<dbReference type="Pfam" id="PF04082">
    <property type="entry name" value="Fungal_trans"/>
    <property type="match status" value="1"/>
</dbReference>
<dbReference type="SMART" id="SM00906">
    <property type="entry name" value="Fungal_trans"/>
    <property type="match status" value="1"/>
</dbReference>
<evidence type="ECO:0000313" key="11">
    <source>
        <dbReference type="EMBL" id="KGO50932.1"/>
    </source>
</evidence>
<dbReference type="Proteomes" id="UP000030143">
    <property type="component" value="Unassembled WGS sequence"/>
</dbReference>
<dbReference type="GO" id="GO:0003677">
    <property type="term" value="F:DNA binding"/>
    <property type="evidence" value="ECO:0007669"/>
    <property type="project" value="UniProtKB-KW"/>
</dbReference>
<feature type="compositionally biased region" description="Basic and acidic residues" evidence="9">
    <location>
        <begin position="299"/>
        <end position="312"/>
    </location>
</feature>
<dbReference type="HOGENOM" id="CLU_007003_3_1_1"/>
<evidence type="ECO:0000256" key="8">
    <source>
        <dbReference type="ARBA" id="ARBA00023242"/>
    </source>
</evidence>
<dbReference type="PhylomeDB" id="A0A0A2I4R7"/>
<keyword evidence="7" id="KW-0804">Transcription</keyword>
<feature type="compositionally biased region" description="Low complexity" evidence="9">
    <location>
        <begin position="265"/>
        <end position="281"/>
    </location>
</feature>
<dbReference type="GO" id="GO:0003712">
    <property type="term" value="F:transcription coregulator activity"/>
    <property type="evidence" value="ECO:0007669"/>
    <property type="project" value="InterPro"/>
</dbReference>
<gene>
    <name evidence="11" type="ORF">PEX2_095890</name>
</gene>
<keyword evidence="6" id="KW-0238">DNA-binding</keyword>
<evidence type="ECO:0000256" key="5">
    <source>
        <dbReference type="ARBA" id="ARBA00023015"/>
    </source>
</evidence>
<keyword evidence="3" id="KW-0479">Metal-binding</keyword>
<evidence type="ECO:0000259" key="10">
    <source>
        <dbReference type="SMART" id="SM00906"/>
    </source>
</evidence>
<keyword evidence="8" id="KW-0539">Nucleus</keyword>
<dbReference type="GO" id="GO:0006357">
    <property type="term" value="P:regulation of transcription by RNA polymerase II"/>
    <property type="evidence" value="ECO:0007669"/>
    <property type="project" value="InterPro"/>
</dbReference>
<accession>A0A0A2I4R7</accession>
<keyword evidence="5" id="KW-0805">Transcription regulation</keyword>
<dbReference type="InterPro" id="IPR019145">
    <property type="entry name" value="Mediator_Med10"/>
</dbReference>
<dbReference type="OrthoDB" id="2154091at2759"/>
<dbReference type="VEuPathDB" id="FungiDB:PEXP_102790"/>
<evidence type="ECO:0000256" key="1">
    <source>
        <dbReference type="ARBA" id="ARBA00004123"/>
    </source>
</evidence>
<dbReference type="Pfam" id="PF09748">
    <property type="entry name" value="Med10"/>
    <property type="match status" value="1"/>
</dbReference>
<keyword evidence="12" id="KW-1185">Reference proteome</keyword>
<evidence type="ECO:0000256" key="2">
    <source>
        <dbReference type="ARBA" id="ARBA00005389"/>
    </source>
</evidence>